<dbReference type="RefSeq" id="WP_083893230.1">
    <property type="nucleotide sequence ID" value="NZ_CAWPHS010000062.1"/>
</dbReference>
<evidence type="ECO:0000259" key="1">
    <source>
        <dbReference type="Pfam" id="PF05685"/>
    </source>
</evidence>
<dbReference type="AlphaFoldDB" id="A0A7X6M609"/>
<gene>
    <name evidence="2" type="ORF">HGA07_30135</name>
</gene>
<comment type="caution">
    <text evidence="2">The sequence shown here is derived from an EMBL/GenBank/DDBJ whole genome shotgun (WGS) entry which is preliminary data.</text>
</comment>
<keyword evidence="2" id="KW-0540">Nuclease</keyword>
<dbReference type="CDD" id="cd06260">
    <property type="entry name" value="DUF820-like"/>
    <property type="match status" value="1"/>
</dbReference>
<keyword evidence="3" id="KW-1185">Reference proteome</keyword>
<proteinExistence type="predicted"/>
<dbReference type="InterPro" id="IPR011335">
    <property type="entry name" value="Restrct_endonuc-II-like"/>
</dbReference>
<evidence type="ECO:0000313" key="2">
    <source>
        <dbReference type="EMBL" id="NKY89832.1"/>
    </source>
</evidence>
<keyword evidence="2" id="KW-0378">Hydrolase</keyword>
<dbReference type="SUPFAM" id="SSF52980">
    <property type="entry name" value="Restriction endonuclease-like"/>
    <property type="match status" value="1"/>
</dbReference>
<reference evidence="2 3" key="1">
    <citation type="submission" date="2020-04" db="EMBL/GenBank/DDBJ databases">
        <title>MicrobeNet Type strains.</title>
        <authorList>
            <person name="Nicholson A.C."/>
        </authorList>
    </citation>
    <scope>NUCLEOTIDE SEQUENCE [LARGE SCALE GENOMIC DNA]</scope>
    <source>
        <strain evidence="2 3">DSM 44445</strain>
    </source>
</reference>
<dbReference type="Pfam" id="PF05685">
    <property type="entry name" value="Uma2"/>
    <property type="match status" value="1"/>
</dbReference>
<sequence length="201" mass="22237">MTAAAHSPSDEPIRGRMVLLPTPPADGFTAADLPRLMEVVDGNFELMDGEVVMMAPATHWHDEVVDVLKHALRAIAPREYVIATEKGVNLGSSVPEPDVLVVSRDAVSADSLMFAPSEVHLAVEVVSPRTKTKDRKLRPAQYADAEIKCFWRVENEDDAMVVYTFELLPEGGCYAPTGVFRKQLRVARPFPIDVELPEITW</sequence>
<dbReference type="PANTHER" id="PTHR35400:SF3">
    <property type="entry name" value="SLL1072 PROTEIN"/>
    <property type="match status" value="1"/>
</dbReference>
<organism evidence="2 3">
    <name type="scientific">Nocardia veterana</name>
    <dbReference type="NCBI Taxonomy" id="132249"/>
    <lineage>
        <taxon>Bacteria</taxon>
        <taxon>Bacillati</taxon>
        <taxon>Actinomycetota</taxon>
        <taxon>Actinomycetes</taxon>
        <taxon>Mycobacteriales</taxon>
        <taxon>Nocardiaceae</taxon>
        <taxon>Nocardia</taxon>
    </lineage>
</organism>
<dbReference type="EMBL" id="JAAXPE010000065">
    <property type="protein sequence ID" value="NKY89832.1"/>
    <property type="molecule type" value="Genomic_DNA"/>
</dbReference>
<dbReference type="Gene3D" id="3.90.1570.10">
    <property type="entry name" value="tt1808, chain A"/>
    <property type="match status" value="1"/>
</dbReference>
<dbReference type="PANTHER" id="PTHR35400">
    <property type="entry name" value="SLR1083 PROTEIN"/>
    <property type="match status" value="1"/>
</dbReference>
<evidence type="ECO:0000313" key="3">
    <source>
        <dbReference type="Proteomes" id="UP000523447"/>
    </source>
</evidence>
<dbReference type="Proteomes" id="UP000523447">
    <property type="component" value="Unassembled WGS sequence"/>
</dbReference>
<dbReference type="InterPro" id="IPR008538">
    <property type="entry name" value="Uma2"/>
</dbReference>
<feature type="domain" description="Putative restriction endonuclease" evidence="1">
    <location>
        <begin position="41"/>
        <end position="196"/>
    </location>
</feature>
<accession>A0A7X6M609</accession>
<name>A0A7X6M609_9NOCA</name>
<dbReference type="InterPro" id="IPR012296">
    <property type="entry name" value="Nuclease_put_TT1808"/>
</dbReference>
<dbReference type="GO" id="GO:0004519">
    <property type="term" value="F:endonuclease activity"/>
    <property type="evidence" value="ECO:0007669"/>
    <property type="project" value="UniProtKB-KW"/>
</dbReference>
<protein>
    <submittedName>
        <fullName evidence="2">Uma2 family endonuclease</fullName>
    </submittedName>
</protein>
<keyword evidence="2" id="KW-0255">Endonuclease</keyword>